<dbReference type="NCBIfam" id="NF004981">
    <property type="entry name" value="PRK06361.1"/>
    <property type="match status" value="1"/>
</dbReference>
<dbReference type="EMBL" id="QGMZ01000038">
    <property type="protein sequence ID" value="PWR71060.1"/>
    <property type="molecule type" value="Genomic_DNA"/>
</dbReference>
<evidence type="ECO:0000313" key="3">
    <source>
        <dbReference type="Proteomes" id="UP000245934"/>
    </source>
</evidence>
<dbReference type="InterPro" id="IPR004013">
    <property type="entry name" value="PHP_dom"/>
</dbReference>
<dbReference type="Gene3D" id="3.20.20.140">
    <property type="entry name" value="Metal-dependent hydrolases"/>
    <property type="match status" value="1"/>
</dbReference>
<dbReference type="Pfam" id="PF02811">
    <property type="entry name" value="PHP"/>
    <property type="match status" value="1"/>
</dbReference>
<dbReference type="InterPro" id="IPR016195">
    <property type="entry name" value="Pol/histidinol_Pase-like"/>
</dbReference>
<dbReference type="SMART" id="SM00481">
    <property type="entry name" value="POLIIIAc"/>
    <property type="match status" value="1"/>
</dbReference>
<feature type="domain" description="Polymerase/histidinol phosphatase N-terminal" evidence="1">
    <location>
        <begin position="2"/>
        <end position="74"/>
    </location>
</feature>
<dbReference type="PANTHER" id="PTHR36928">
    <property type="entry name" value="PHOSPHATASE YCDX-RELATED"/>
    <property type="match status" value="1"/>
</dbReference>
<dbReference type="GO" id="GO:0042578">
    <property type="term" value="F:phosphoric ester hydrolase activity"/>
    <property type="evidence" value="ECO:0007669"/>
    <property type="project" value="TreeGrafter"/>
</dbReference>
<accession>A0A2V2MXT9</accession>
<sequence>MYDFHTHTLLSDGELLPTELLRRMQILGYSVVGITDHVDYSNISETIRAVKKVSPSASRMGIKLLSGVEITHVPPEEIPLLAELAKSEGADIVVVHGETPVEPVAPGTNHAAVSCKYVDILAHPGLISIEDAVLAAKNHVALEITARGGHNRTNGHVARIAEKTGCLLTVDSDTHDPGDIMSPRDRVLIGSGAGIPDEKLESVLSIHGNEFYKRFT</sequence>
<dbReference type="AlphaFoldDB" id="A0A2V2MXT9"/>
<dbReference type="InterPro" id="IPR003141">
    <property type="entry name" value="Pol/His_phosphatase_N"/>
</dbReference>
<gene>
    <name evidence="2" type="ORF">DLD82_14245</name>
</gene>
<dbReference type="OrthoDB" id="9968at2157"/>
<dbReference type="CDD" id="cd07432">
    <property type="entry name" value="PHP_HisPPase"/>
    <property type="match status" value="1"/>
</dbReference>
<dbReference type="SUPFAM" id="SSF89550">
    <property type="entry name" value="PHP domain-like"/>
    <property type="match status" value="1"/>
</dbReference>
<organism evidence="2 3">
    <name type="scientific">Methanospirillum stamsii</name>
    <dbReference type="NCBI Taxonomy" id="1277351"/>
    <lineage>
        <taxon>Archaea</taxon>
        <taxon>Methanobacteriati</taxon>
        <taxon>Methanobacteriota</taxon>
        <taxon>Stenosarchaea group</taxon>
        <taxon>Methanomicrobia</taxon>
        <taxon>Methanomicrobiales</taxon>
        <taxon>Methanospirillaceae</taxon>
        <taxon>Methanospirillum</taxon>
    </lineage>
</organism>
<dbReference type="InterPro" id="IPR050243">
    <property type="entry name" value="PHP_phosphatase"/>
</dbReference>
<keyword evidence="3" id="KW-1185">Reference proteome</keyword>
<reference evidence="2 3" key="1">
    <citation type="submission" date="2018-05" db="EMBL/GenBank/DDBJ databases">
        <title>Draft genome of Methanospirillum stamsii Pt1.</title>
        <authorList>
            <person name="Dueholm M.S."/>
            <person name="Nielsen P.H."/>
            <person name="Bakmann L.F."/>
            <person name="Otzen D.E."/>
        </authorList>
    </citation>
    <scope>NUCLEOTIDE SEQUENCE [LARGE SCALE GENOMIC DNA]</scope>
    <source>
        <strain evidence="2 3">Pt1</strain>
    </source>
</reference>
<name>A0A2V2MXT9_9EURY</name>
<dbReference type="GO" id="GO:0005829">
    <property type="term" value="C:cytosol"/>
    <property type="evidence" value="ECO:0007669"/>
    <property type="project" value="TreeGrafter"/>
</dbReference>
<dbReference type="RefSeq" id="WP_109941796.1">
    <property type="nucleotide sequence ID" value="NZ_CP176366.1"/>
</dbReference>
<dbReference type="GO" id="GO:0008270">
    <property type="term" value="F:zinc ion binding"/>
    <property type="evidence" value="ECO:0007669"/>
    <property type="project" value="TreeGrafter"/>
</dbReference>
<protein>
    <submittedName>
        <fullName evidence="2">PHP domain-containing protein</fullName>
    </submittedName>
</protein>
<evidence type="ECO:0000313" key="2">
    <source>
        <dbReference type="EMBL" id="PWR71060.1"/>
    </source>
</evidence>
<dbReference type="Proteomes" id="UP000245934">
    <property type="component" value="Unassembled WGS sequence"/>
</dbReference>
<evidence type="ECO:0000259" key="1">
    <source>
        <dbReference type="SMART" id="SM00481"/>
    </source>
</evidence>
<dbReference type="PANTHER" id="PTHR36928:SF1">
    <property type="entry name" value="PHOSPHATASE YCDX-RELATED"/>
    <property type="match status" value="1"/>
</dbReference>
<dbReference type="GeneID" id="97608982"/>
<comment type="caution">
    <text evidence="2">The sequence shown here is derived from an EMBL/GenBank/DDBJ whole genome shotgun (WGS) entry which is preliminary data.</text>
</comment>
<proteinExistence type="predicted"/>